<dbReference type="RefSeq" id="WP_290262811.1">
    <property type="nucleotide sequence ID" value="NZ_JAUFQG010000004.1"/>
</dbReference>
<dbReference type="Proteomes" id="UP001595840">
    <property type="component" value="Unassembled WGS sequence"/>
</dbReference>
<sequence>MGISESELLQLVIQPTLKLIDDCNEYAQQCLTSAASACHLGDNLTPKHGPGLGVYGITPGQHRALWDTYLIHHHDLASQVRGLASQRAFLIHPDEELITNLRYATAIAWLLIRQYIESNNLSLTTATISDVVKAVFGQRSCHIAA</sequence>
<proteinExistence type="predicted"/>
<reference evidence="2" key="1">
    <citation type="journal article" date="2019" name="Int. J. Syst. Evol. Microbiol.">
        <title>The Global Catalogue of Microorganisms (GCM) 10K type strain sequencing project: providing services to taxonomists for standard genome sequencing and annotation.</title>
        <authorList>
            <consortium name="The Broad Institute Genomics Platform"/>
            <consortium name="The Broad Institute Genome Sequencing Center for Infectious Disease"/>
            <person name="Wu L."/>
            <person name="Ma J."/>
        </authorList>
    </citation>
    <scope>NUCLEOTIDE SEQUENCE [LARGE SCALE GENOMIC DNA]</scope>
    <source>
        <strain evidence="2">CECT 8570</strain>
    </source>
</reference>
<gene>
    <name evidence="1" type="ORF">ACFOX3_17235</name>
</gene>
<keyword evidence="2" id="KW-1185">Reference proteome</keyword>
<protein>
    <submittedName>
        <fullName evidence="1">Uncharacterized protein</fullName>
    </submittedName>
</protein>
<organism evidence="1 2">
    <name type="scientific">Simiduia curdlanivorans</name>
    <dbReference type="NCBI Taxonomy" id="1492769"/>
    <lineage>
        <taxon>Bacteria</taxon>
        <taxon>Pseudomonadati</taxon>
        <taxon>Pseudomonadota</taxon>
        <taxon>Gammaproteobacteria</taxon>
        <taxon>Cellvibrionales</taxon>
        <taxon>Cellvibrionaceae</taxon>
        <taxon>Simiduia</taxon>
    </lineage>
</organism>
<name>A0ABV8V836_9GAMM</name>
<dbReference type="EMBL" id="JBHSCX010000021">
    <property type="protein sequence ID" value="MFC4364063.1"/>
    <property type="molecule type" value="Genomic_DNA"/>
</dbReference>
<evidence type="ECO:0000313" key="1">
    <source>
        <dbReference type="EMBL" id="MFC4364063.1"/>
    </source>
</evidence>
<comment type="caution">
    <text evidence="1">The sequence shown here is derived from an EMBL/GenBank/DDBJ whole genome shotgun (WGS) entry which is preliminary data.</text>
</comment>
<evidence type="ECO:0000313" key="2">
    <source>
        <dbReference type="Proteomes" id="UP001595840"/>
    </source>
</evidence>
<accession>A0ABV8V836</accession>